<protein>
    <submittedName>
        <fullName evidence="1">Mitochondrial import inner membrane translocase subunit Tim17/Tim22/Tim23 family protein</fullName>
    </submittedName>
</protein>
<gene>
    <name evidence="1" type="ORF">OWV82_001799</name>
</gene>
<keyword evidence="2" id="KW-1185">Reference proteome</keyword>
<evidence type="ECO:0000313" key="1">
    <source>
        <dbReference type="EMBL" id="KAJ4728944.1"/>
    </source>
</evidence>
<evidence type="ECO:0000313" key="2">
    <source>
        <dbReference type="Proteomes" id="UP001164539"/>
    </source>
</evidence>
<accession>A0ACC1Z0N3</accession>
<reference evidence="1 2" key="1">
    <citation type="journal article" date="2023" name="Science">
        <title>Complex scaffold remodeling in plant triterpene biosynthesis.</title>
        <authorList>
            <person name="De La Pena R."/>
            <person name="Hodgson H."/>
            <person name="Liu J.C."/>
            <person name="Stephenson M.J."/>
            <person name="Martin A.C."/>
            <person name="Owen C."/>
            <person name="Harkess A."/>
            <person name="Leebens-Mack J."/>
            <person name="Jimenez L.E."/>
            <person name="Osbourn A."/>
            <person name="Sattely E.S."/>
        </authorList>
    </citation>
    <scope>NUCLEOTIDE SEQUENCE [LARGE SCALE GENOMIC DNA]</scope>
    <source>
        <strain evidence="2">cv. JPN11</strain>
        <tissue evidence="1">Leaf</tissue>
    </source>
</reference>
<name>A0ACC1Z0N3_MELAZ</name>
<dbReference type="Proteomes" id="UP001164539">
    <property type="component" value="Chromosome 1"/>
</dbReference>
<sequence length="514" mass="57348">MPASITKTPDADAERRLREAEERLREAIEELQRRQRSHGGDGSEPPCHHASDESCVANAIGNLCQSFLLSYGVRVGIGILLRAFKLARGQSYSSLLDLKQLVSEKDLIVREEACRIGLLFGGFTGSYHALRCLFRKMRKKETPLNAILAGSISGFSVLALDDPSRRRTLALYLLARVAQCAYNSAKSKNKFHLWGSYWRHGDSLLFAIACAQVMYAFVMRSESLPKSYQDFIQKTGPVAAPVYKAVRESCRGGPIDVAALSAYLSRKGKLNHVKLEEFPSIIPCSVIHPDTDSCLGHNAKAASATFRKTFPLYFSLTFVPFVVLRLQKFMEAPARTCWLALKDAVRSTSFLSAFVGIFQGVICMHRKVASKDHKFVYWVAGSIAALSVLLEKKTRRGELALYVLPRAGDSLWYILVNRHLLPDVKNAEVALFCACMGGIMYYLEYEPNTMAPFLRGLIRRFLASRISNPNPPSNRSASYTYLHNLDAMNPPKLQESKEAETSSQKYNLESIPGL</sequence>
<proteinExistence type="predicted"/>
<organism evidence="1 2">
    <name type="scientific">Melia azedarach</name>
    <name type="common">Chinaberry tree</name>
    <dbReference type="NCBI Taxonomy" id="155640"/>
    <lineage>
        <taxon>Eukaryota</taxon>
        <taxon>Viridiplantae</taxon>
        <taxon>Streptophyta</taxon>
        <taxon>Embryophyta</taxon>
        <taxon>Tracheophyta</taxon>
        <taxon>Spermatophyta</taxon>
        <taxon>Magnoliopsida</taxon>
        <taxon>eudicotyledons</taxon>
        <taxon>Gunneridae</taxon>
        <taxon>Pentapetalae</taxon>
        <taxon>rosids</taxon>
        <taxon>malvids</taxon>
        <taxon>Sapindales</taxon>
        <taxon>Meliaceae</taxon>
        <taxon>Melia</taxon>
    </lineage>
</organism>
<comment type="caution">
    <text evidence="1">The sequence shown here is derived from an EMBL/GenBank/DDBJ whole genome shotgun (WGS) entry which is preliminary data.</text>
</comment>
<dbReference type="EMBL" id="CM051394">
    <property type="protein sequence ID" value="KAJ4728944.1"/>
    <property type="molecule type" value="Genomic_DNA"/>
</dbReference>